<accession>A0A543DV13</accession>
<sequence>MRTKYIKRVSLLVFFYIASGLLGQQKISGKVITGDELDLAPVLVVNISVNRSVLSDMSGRFEIEAKENDEIRFVKEGYYRVDKKITREEINTPFNIILKKVEIQIPEVKIKYRPTGNLAKDNQHYNESRKLQSLKSDMEDYMRSPLIEPLPNNTTSKTFTGHDFNVGQVNLFGVFNAVSDLVKKATKPKITKANYIETQDFLRRVRNEVNLNFLKKYGMDEEQIEAFLLYADKTRSLAKKYRKDFSVSVIEYELKVAFGEYSKTHPLEGTRE</sequence>
<dbReference type="InterPro" id="IPR008969">
    <property type="entry name" value="CarboxyPept-like_regulatory"/>
</dbReference>
<dbReference type="EMBL" id="VFPD01000005">
    <property type="protein sequence ID" value="TQM13161.1"/>
    <property type="molecule type" value="Genomic_DNA"/>
</dbReference>
<organism evidence="1 2">
    <name type="scientific">Chryseobacterium aquifrigidense</name>
    <dbReference type="NCBI Taxonomy" id="558021"/>
    <lineage>
        <taxon>Bacteria</taxon>
        <taxon>Pseudomonadati</taxon>
        <taxon>Bacteroidota</taxon>
        <taxon>Flavobacteriia</taxon>
        <taxon>Flavobacteriales</taxon>
        <taxon>Weeksellaceae</taxon>
        <taxon>Chryseobacterium group</taxon>
        <taxon>Chryseobacterium</taxon>
    </lineage>
</organism>
<reference evidence="1 2" key="1">
    <citation type="submission" date="2019-06" db="EMBL/GenBank/DDBJ databases">
        <title>Sorghum-associated microbial communities from plants grown in Nebraska, USA.</title>
        <authorList>
            <person name="Schachtman D."/>
        </authorList>
    </citation>
    <scope>NUCLEOTIDE SEQUENCE [LARGE SCALE GENOMIC DNA]</scope>
    <source>
        <strain evidence="1 2">110</strain>
    </source>
</reference>
<evidence type="ECO:0008006" key="3">
    <source>
        <dbReference type="Google" id="ProtNLM"/>
    </source>
</evidence>
<comment type="caution">
    <text evidence="1">The sequence shown here is derived from an EMBL/GenBank/DDBJ whole genome shotgun (WGS) entry which is preliminary data.</text>
</comment>
<keyword evidence="2" id="KW-1185">Reference proteome</keyword>
<gene>
    <name evidence="1" type="ORF">FB551_4531</name>
</gene>
<dbReference type="RefSeq" id="WP_142018946.1">
    <property type="nucleotide sequence ID" value="NZ_VFPD01000005.1"/>
</dbReference>
<evidence type="ECO:0000313" key="1">
    <source>
        <dbReference type="EMBL" id="TQM13161.1"/>
    </source>
</evidence>
<proteinExistence type="predicted"/>
<protein>
    <recommendedName>
        <fullName evidence="3">Carboxypeptidase-like protein</fullName>
    </recommendedName>
</protein>
<evidence type="ECO:0000313" key="2">
    <source>
        <dbReference type="Proteomes" id="UP000316437"/>
    </source>
</evidence>
<dbReference type="SUPFAM" id="SSF49464">
    <property type="entry name" value="Carboxypeptidase regulatory domain-like"/>
    <property type="match status" value="1"/>
</dbReference>
<dbReference type="Proteomes" id="UP000316437">
    <property type="component" value="Unassembled WGS sequence"/>
</dbReference>
<name>A0A543DV13_9FLAO</name>
<dbReference type="AlphaFoldDB" id="A0A543DV13"/>